<proteinExistence type="predicted"/>
<sequence length="177" mass="20293">MFMDQTPLHHVQDVFDQIIRRLLLLSKSVYTVSTPMESTEQFYKFCCPQSSLNCPLRLNAVISLIYWFGTLSKRNDSLHRVLIGARVIDLLKSSARFDDHDGSPPKTSSSSLGTDLKDDDHDTAYRSQVLSLAWLVFLQPDPDLRNKILSHALSRAHKDRNAHAENIGKEHIYSWIR</sequence>
<evidence type="ECO:0000313" key="2">
    <source>
        <dbReference type="Proteomes" id="UP000053593"/>
    </source>
</evidence>
<dbReference type="Proteomes" id="UP000053593">
    <property type="component" value="Unassembled WGS sequence"/>
</dbReference>
<keyword evidence="2" id="KW-1185">Reference proteome</keyword>
<name>A0A0D0BBM6_9AGAR</name>
<evidence type="ECO:0000313" key="1">
    <source>
        <dbReference type="EMBL" id="KIK61125.1"/>
    </source>
</evidence>
<dbReference type="HOGENOM" id="CLU_1518033_0_0_1"/>
<protein>
    <submittedName>
        <fullName evidence="1">Uncharacterized protein</fullName>
    </submittedName>
</protein>
<dbReference type="EMBL" id="KN834772">
    <property type="protein sequence ID" value="KIK61125.1"/>
    <property type="molecule type" value="Genomic_DNA"/>
</dbReference>
<reference evidence="1 2" key="1">
    <citation type="submission" date="2014-04" db="EMBL/GenBank/DDBJ databases">
        <title>Evolutionary Origins and Diversification of the Mycorrhizal Mutualists.</title>
        <authorList>
            <consortium name="DOE Joint Genome Institute"/>
            <consortium name="Mycorrhizal Genomics Consortium"/>
            <person name="Kohler A."/>
            <person name="Kuo A."/>
            <person name="Nagy L.G."/>
            <person name="Floudas D."/>
            <person name="Copeland A."/>
            <person name="Barry K.W."/>
            <person name="Cichocki N."/>
            <person name="Veneault-Fourrey C."/>
            <person name="LaButti K."/>
            <person name="Lindquist E.A."/>
            <person name="Lipzen A."/>
            <person name="Lundell T."/>
            <person name="Morin E."/>
            <person name="Murat C."/>
            <person name="Riley R."/>
            <person name="Ohm R."/>
            <person name="Sun H."/>
            <person name="Tunlid A."/>
            <person name="Henrissat B."/>
            <person name="Grigoriev I.V."/>
            <person name="Hibbett D.S."/>
            <person name="Martin F."/>
        </authorList>
    </citation>
    <scope>NUCLEOTIDE SEQUENCE [LARGE SCALE GENOMIC DNA]</scope>
    <source>
        <strain evidence="1 2">FD-317 M1</strain>
    </source>
</reference>
<accession>A0A0D0BBM6</accession>
<organism evidence="1 2">
    <name type="scientific">Collybiopsis luxurians FD-317 M1</name>
    <dbReference type="NCBI Taxonomy" id="944289"/>
    <lineage>
        <taxon>Eukaryota</taxon>
        <taxon>Fungi</taxon>
        <taxon>Dikarya</taxon>
        <taxon>Basidiomycota</taxon>
        <taxon>Agaricomycotina</taxon>
        <taxon>Agaricomycetes</taxon>
        <taxon>Agaricomycetidae</taxon>
        <taxon>Agaricales</taxon>
        <taxon>Marasmiineae</taxon>
        <taxon>Omphalotaceae</taxon>
        <taxon>Collybiopsis</taxon>
        <taxon>Collybiopsis luxurians</taxon>
    </lineage>
</organism>
<dbReference type="AlphaFoldDB" id="A0A0D0BBM6"/>
<gene>
    <name evidence="1" type="ORF">GYMLUDRAFT_589452</name>
</gene>